<dbReference type="RefSeq" id="XP_040730914.1">
    <property type="nucleotide sequence ID" value="XM_040874552.1"/>
</dbReference>
<dbReference type="OrthoDB" id="443402at2759"/>
<dbReference type="AlphaFoldDB" id="A0A364KS73"/>
<feature type="region of interest" description="Disordered" evidence="2">
    <location>
        <begin position="264"/>
        <end position="291"/>
    </location>
</feature>
<evidence type="ECO:0000259" key="4">
    <source>
        <dbReference type="Pfam" id="PF25053"/>
    </source>
</evidence>
<proteinExistence type="predicted"/>
<dbReference type="GeneID" id="63791626"/>
<dbReference type="SUPFAM" id="SSF52540">
    <property type="entry name" value="P-loop containing nucleoside triphosphate hydrolases"/>
    <property type="match status" value="1"/>
</dbReference>
<feature type="domain" description="Nephrocystin 3-like N-terminal" evidence="3">
    <location>
        <begin position="300"/>
        <end position="469"/>
    </location>
</feature>
<evidence type="ECO:0000313" key="6">
    <source>
        <dbReference type="Proteomes" id="UP000249363"/>
    </source>
</evidence>
<gene>
    <name evidence="5" type="ORF">BHQ10_002409</name>
</gene>
<feature type="compositionally biased region" description="Basic and acidic residues" evidence="2">
    <location>
        <begin position="273"/>
        <end position="291"/>
    </location>
</feature>
<evidence type="ECO:0000256" key="1">
    <source>
        <dbReference type="ARBA" id="ARBA00022737"/>
    </source>
</evidence>
<evidence type="ECO:0000259" key="3">
    <source>
        <dbReference type="Pfam" id="PF24883"/>
    </source>
</evidence>
<dbReference type="Pfam" id="PF24883">
    <property type="entry name" value="NPHP3_N"/>
    <property type="match status" value="1"/>
</dbReference>
<name>A0A364KS73_TALAM</name>
<reference evidence="5 6" key="1">
    <citation type="journal article" date="2017" name="Biotechnol. Biofuels">
        <title>Differential beta-glucosidase expression as a function of carbon source availability in Talaromyces amestolkiae: a genomic and proteomic approach.</title>
        <authorList>
            <person name="de Eugenio L.I."/>
            <person name="Mendez-Liter J.A."/>
            <person name="Nieto-Dominguez M."/>
            <person name="Alonso L."/>
            <person name="Gil-Munoz J."/>
            <person name="Barriuso J."/>
            <person name="Prieto A."/>
            <person name="Martinez M.J."/>
        </authorList>
    </citation>
    <scope>NUCLEOTIDE SEQUENCE [LARGE SCALE GENOMIC DNA]</scope>
    <source>
        <strain evidence="5 6">CIB</strain>
    </source>
</reference>
<feature type="domain" description="DUF7791" evidence="4">
    <location>
        <begin position="605"/>
        <end position="717"/>
    </location>
</feature>
<protein>
    <recommendedName>
        <fullName evidence="7">NACHT domain-containing protein</fullName>
    </recommendedName>
</protein>
<evidence type="ECO:0008006" key="7">
    <source>
        <dbReference type="Google" id="ProtNLM"/>
    </source>
</evidence>
<dbReference type="Proteomes" id="UP000249363">
    <property type="component" value="Unassembled WGS sequence"/>
</dbReference>
<dbReference type="EMBL" id="MIKG01000003">
    <property type="protein sequence ID" value="RAO66397.1"/>
    <property type="molecule type" value="Genomic_DNA"/>
</dbReference>
<dbReference type="InterPro" id="IPR056884">
    <property type="entry name" value="NPHP3-like_N"/>
</dbReference>
<dbReference type="InterPro" id="IPR056693">
    <property type="entry name" value="DUF7791"/>
</dbReference>
<dbReference type="STRING" id="1196081.A0A364KS73"/>
<dbReference type="Gene3D" id="3.40.50.300">
    <property type="entry name" value="P-loop containing nucleotide triphosphate hydrolases"/>
    <property type="match status" value="1"/>
</dbReference>
<dbReference type="Pfam" id="PF25053">
    <property type="entry name" value="DUF7791"/>
    <property type="match status" value="1"/>
</dbReference>
<comment type="caution">
    <text evidence="5">The sequence shown here is derived from an EMBL/GenBank/DDBJ whole genome shotgun (WGS) entry which is preliminary data.</text>
</comment>
<keyword evidence="1" id="KW-0677">Repeat</keyword>
<keyword evidence="6" id="KW-1185">Reference proteome</keyword>
<evidence type="ECO:0000313" key="5">
    <source>
        <dbReference type="EMBL" id="RAO66397.1"/>
    </source>
</evidence>
<dbReference type="PANTHER" id="PTHR10039">
    <property type="entry name" value="AMELOGENIN"/>
    <property type="match status" value="1"/>
</dbReference>
<sequence>MDPLTAIGLAGNIITFIDFSYKVISGVNKVLSTPNGMTPENERLSVLVEDLNAVTHDLVADVPARTENERQFCALAANCHALSGELSQILRNLKVGDRKSKWQGLMVKWDSMRKEKEIIAIEQRLNGYQSQILIRLQVMFNQKTDEQHFLVNSQLAALRSEAKELQNQAVSQLDELYQTILTLVDSVRSAPAQENSRGPKEGVLAELGVSLFKFRNVITTISQENKILERLAFPSIYSRENSIDNAESGTFAWIVDEESQPADDWSDSFVVSEENHEEQREKRQYEEEKKKQEALRKCTREKFLTWLNSGRHIFHISGKAGSGKSTLMKFLCKSSRVKSGLESWARGRPLIFVRFFFWNSGDEIQTSLEGLYRSLLFETCRQMPSLIPRLFPELWGSSTFGFAPIRFDEVRDAFNRLIQEASSSKSYFCFFIDGLDEFKGDEVDHWRFSRDLQSWTGQAENIKLCVSSRPHVPFVQSFANDLNHQISIHDLTREDIFKFSVAMFEKDPNFHRIKNSYADLVIEVVNASDGVFLWARLVVRSLLKSIGYRGSEKDLKRKLHLMPKGLDDLFDQILSSIDPDDQLLSDQLFLLTTPNFCRWQPTVRNAITYSWLEDLDNPHFPYELPMRPCTETEINERLERVSHALDHLSRGLLEMTRKRSRERDGHDYFTYEVRFLHRSARDYIANTREAQMRARIPDFDVYSGIIRLLLAEFKFARFTLHDTKPRVWAIGGEGGPLRRALHVLFTVMYAAHKFCGYDVPSRFFEELSHIIQHHTHTGGSRTQVPPRNEILEPKGCIWGMNLQRTGREWLTQRGSDHSPDFLCEVVRRDLHNFLSPDLMIRLKQQNSTSGPNLLLTAATRSEDLGFVQGLLREGRTPIEMVPMEPIFPLDRTNFESSTTIPAPQATISVWLIWLYCFVENYFMAGCSSEPQNRCLEEFLQYDVDRNVMFVVRIFASELADNDQTADETSGESDQRVAFELLEFLDLVQPSNMETLRTKLSSKGTREVRPEVTPIYGPPIPHNRGSLSEALEEIVTAGKINRLCAFGLCLCLESVITPSERLDVPFSFRVT</sequence>
<dbReference type="InterPro" id="IPR027417">
    <property type="entry name" value="P-loop_NTPase"/>
</dbReference>
<accession>A0A364KS73</accession>
<evidence type="ECO:0000256" key="2">
    <source>
        <dbReference type="SAM" id="MobiDB-lite"/>
    </source>
</evidence>
<dbReference type="PANTHER" id="PTHR10039:SF5">
    <property type="entry name" value="NACHT DOMAIN-CONTAINING PROTEIN"/>
    <property type="match status" value="1"/>
</dbReference>
<organism evidence="5 6">
    <name type="scientific">Talaromyces amestolkiae</name>
    <dbReference type="NCBI Taxonomy" id="1196081"/>
    <lineage>
        <taxon>Eukaryota</taxon>
        <taxon>Fungi</taxon>
        <taxon>Dikarya</taxon>
        <taxon>Ascomycota</taxon>
        <taxon>Pezizomycotina</taxon>
        <taxon>Eurotiomycetes</taxon>
        <taxon>Eurotiomycetidae</taxon>
        <taxon>Eurotiales</taxon>
        <taxon>Trichocomaceae</taxon>
        <taxon>Talaromyces</taxon>
        <taxon>Talaromyces sect. Talaromyces</taxon>
    </lineage>
</organism>